<keyword evidence="2" id="KW-0812">Transmembrane</keyword>
<proteinExistence type="predicted"/>
<feature type="region of interest" description="Disordered" evidence="1">
    <location>
        <begin position="18"/>
        <end position="40"/>
    </location>
</feature>
<dbReference type="Proteomes" id="UP000270094">
    <property type="component" value="Unassembled WGS sequence"/>
</dbReference>
<protein>
    <submittedName>
        <fullName evidence="3">Uncharacterized protein</fullName>
    </submittedName>
</protein>
<name>A0A3P7ILU5_STRVU</name>
<feature type="transmembrane region" description="Helical" evidence="2">
    <location>
        <begin position="54"/>
        <end position="74"/>
    </location>
</feature>
<sequence>MSSLSLRRADQRPCLQRLAPVLEESGSHDDDDSEDERNSVEENDLDFWQVAKCYIAAIVVKLFYVILIAGLPIAQFSKFFSLFEGPRFYRFC</sequence>
<dbReference type="EMBL" id="UYYB01010016">
    <property type="protein sequence ID" value="VDM68803.1"/>
    <property type="molecule type" value="Genomic_DNA"/>
</dbReference>
<evidence type="ECO:0000313" key="3">
    <source>
        <dbReference type="EMBL" id="VDM68803.1"/>
    </source>
</evidence>
<organism evidence="3 4">
    <name type="scientific">Strongylus vulgaris</name>
    <name type="common">Blood worm</name>
    <dbReference type="NCBI Taxonomy" id="40348"/>
    <lineage>
        <taxon>Eukaryota</taxon>
        <taxon>Metazoa</taxon>
        <taxon>Ecdysozoa</taxon>
        <taxon>Nematoda</taxon>
        <taxon>Chromadorea</taxon>
        <taxon>Rhabditida</taxon>
        <taxon>Rhabditina</taxon>
        <taxon>Rhabditomorpha</taxon>
        <taxon>Strongyloidea</taxon>
        <taxon>Strongylidae</taxon>
        <taxon>Strongylus</taxon>
    </lineage>
</organism>
<dbReference type="AlphaFoldDB" id="A0A3P7ILU5"/>
<evidence type="ECO:0000256" key="2">
    <source>
        <dbReference type="SAM" id="Phobius"/>
    </source>
</evidence>
<evidence type="ECO:0000313" key="4">
    <source>
        <dbReference type="Proteomes" id="UP000270094"/>
    </source>
</evidence>
<accession>A0A3P7ILU5</accession>
<keyword evidence="2" id="KW-0472">Membrane</keyword>
<keyword evidence="2" id="KW-1133">Transmembrane helix</keyword>
<feature type="compositionally biased region" description="Acidic residues" evidence="1">
    <location>
        <begin position="29"/>
        <end position="40"/>
    </location>
</feature>
<evidence type="ECO:0000256" key="1">
    <source>
        <dbReference type="SAM" id="MobiDB-lite"/>
    </source>
</evidence>
<gene>
    <name evidence="3" type="ORF">SVUK_LOCUS3801</name>
</gene>
<keyword evidence="4" id="KW-1185">Reference proteome</keyword>
<reference evidence="3 4" key="1">
    <citation type="submission" date="2018-11" db="EMBL/GenBank/DDBJ databases">
        <authorList>
            <consortium name="Pathogen Informatics"/>
        </authorList>
    </citation>
    <scope>NUCLEOTIDE SEQUENCE [LARGE SCALE GENOMIC DNA]</scope>
</reference>